<name>A0A1H6E4E5_9ACTN</name>
<dbReference type="AlphaFoldDB" id="A0A1H6E4E5"/>
<dbReference type="EMBL" id="FNVO01000034">
    <property type="protein sequence ID" value="SEG92618.1"/>
    <property type="molecule type" value="Genomic_DNA"/>
</dbReference>
<dbReference type="Proteomes" id="UP000236723">
    <property type="component" value="Unassembled WGS sequence"/>
</dbReference>
<evidence type="ECO:0000259" key="2">
    <source>
        <dbReference type="Pfam" id="PF13386"/>
    </source>
</evidence>
<reference evidence="4" key="1">
    <citation type="submission" date="2016-10" db="EMBL/GenBank/DDBJ databases">
        <authorList>
            <person name="Varghese N."/>
            <person name="Submissions S."/>
        </authorList>
    </citation>
    <scope>NUCLEOTIDE SEQUENCE [LARGE SCALE GENOMIC DNA]</scope>
    <source>
        <strain evidence="4">DSM 43163</strain>
    </source>
</reference>
<feature type="transmembrane region" description="Helical" evidence="1">
    <location>
        <begin position="52"/>
        <end position="76"/>
    </location>
</feature>
<feature type="transmembrane region" description="Helical" evidence="1">
    <location>
        <begin position="150"/>
        <end position="171"/>
    </location>
</feature>
<evidence type="ECO:0000313" key="3">
    <source>
        <dbReference type="EMBL" id="SEG92618.1"/>
    </source>
</evidence>
<proteinExistence type="predicted"/>
<keyword evidence="1" id="KW-0472">Membrane</keyword>
<keyword evidence="1" id="KW-0812">Transmembrane</keyword>
<evidence type="ECO:0000313" key="4">
    <source>
        <dbReference type="Proteomes" id="UP000236723"/>
    </source>
</evidence>
<dbReference type="RefSeq" id="WP_103944482.1">
    <property type="nucleotide sequence ID" value="NZ_FNVO01000034.1"/>
</dbReference>
<feature type="transmembrane region" description="Helical" evidence="1">
    <location>
        <begin position="178"/>
        <end position="202"/>
    </location>
</feature>
<gene>
    <name evidence="3" type="ORF">SAMN04489712_13450</name>
</gene>
<evidence type="ECO:0000256" key="1">
    <source>
        <dbReference type="SAM" id="Phobius"/>
    </source>
</evidence>
<accession>A0A1H6E4E5</accession>
<organism evidence="3 4">
    <name type="scientific">Thermomonospora echinospora</name>
    <dbReference type="NCBI Taxonomy" id="1992"/>
    <lineage>
        <taxon>Bacteria</taxon>
        <taxon>Bacillati</taxon>
        <taxon>Actinomycetota</taxon>
        <taxon>Actinomycetes</taxon>
        <taxon>Streptosporangiales</taxon>
        <taxon>Thermomonosporaceae</taxon>
        <taxon>Thermomonospora</taxon>
    </lineage>
</organism>
<keyword evidence="4" id="KW-1185">Reference proteome</keyword>
<feature type="domain" description="Urease accessory protein UreH-like transmembrane" evidence="2">
    <location>
        <begin position="21"/>
        <end position="226"/>
    </location>
</feature>
<keyword evidence="1" id="KW-1133">Transmembrane helix</keyword>
<dbReference type="OrthoDB" id="5502616at2"/>
<dbReference type="InterPro" id="IPR008972">
    <property type="entry name" value="Cupredoxin"/>
</dbReference>
<sequence>MAGSAGGGTVALFAAGAGTGLLAGAASCASVQFGLLTGAVREAGRPLLPVIAFLTAKLAAHTVLGALLGAVGAAVAPGPRVRAALLVAAGVLLTVFALDLLGVPAARRLLRREGQSGHCAAPPAGRGPGVVGNPGAARSPGAFGRLRRPVALGAFTVLVPCGLTLSAELLAVGSRSALGGAAVMAGFVLGTAPVFALLGMALGRGLGALGGGLGAVAGAVVLVVAGWTLMSGLRLGGWLPSPGQARAVAEGSAEFVRTDGAGVQTITVWALDRGYRPSAIVARSGLPTVLVVRTRETRGCTRAFVIPGRDLERMLPVTGETRIPLGSPAPGRLRYTCASGHYPGGITFRR</sequence>
<feature type="transmembrane region" description="Helical" evidence="1">
    <location>
        <begin position="208"/>
        <end position="229"/>
    </location>
</feature>
<dbReference type="Pfam" id="PF13386">
    <property type="entry name" value="DsbD_2"/>
    <property type="match status" value="1"/>
</dbReference>
<protein>
    <submittedName>
        <fullName evidence="3">Sulfite exporter TauE/SafE</fullName>
    </submittedName>
</protein>
<dbReference type="Gene3D" id="2.60.40.420">
    <property type="entry name" value="Cupredoxins - blue copper proteins"/>
    <property type="match status" value="1"/>
</dbReference>
<dbReference type="InterPro" id="IPR039447">
    <property type="entry name" value="UreH-like_TM_dom"/>
</dbReference>
<feature type="transmembrane region" description="Helical" evidence="1">
    <location>
        <begin position="83"/>
        <end position="103"/>
    </location>
</feature>